<feature type="domain" description="IrrE N-terminal-like" evidence="2">
    <location>
        <begin position="222"/>
        <end position="273"/>
    </location>
</feature>
<dbReference type="InterPro" id="IPR010359">
    <property type="entry name" value="IrrE_HExxH"/>
</dbReference>
<name>A0A2A9CY30_9MICO</name>
<sequence>MSTVVERQSRPSKGVPSRIPYQDSLDLGELVRREPSRRHEHGARPSTFARHIDACADAARILSFDRMFTQAFLLGPRYSFWNAFLILAQVPDATDVRTSRRWEEDLGYVPRPNAQPIVISHRSGGVCFVLDVSQVEPGPNARRGPVISDYFTRPPWPPAKELLARLIEAGNARGIRVNQHALGNARAGHIHRTAANVAQRAVVAGKGRATTELVKVRYDCSLNASHSPESQLATLTHELGHLLCNHLGERREKENLPHELREAEADAVMTAVMAAIAPEVGSHPSLGTDELDWWSRGHVVWATQEVLDMLEGVPADGSEREEEPGEAEPGEDSSQEPTAKREPVPPLELTGRQLYRIAREIEDDPAVDLDLASAHMLVRLASAFGDGPINLRSPSVRAVTKGKDGKKAVEALLAGDWLERSGAGADQLAISSVADHVSGGWTASSTTDSSRLHNHVVRISDEGLNLVLTRT</sequence>
<comment type="caution">
    <text evidence="3">The sequence shown here is derived from an EMBL/GenBank/DDBJ whole genome shotgun (WGS) entry which is preliminary data.</text>
</comment>
<dbReference type="Proteomes" id="UP000224915">
    <property type="component" value="Unassembled WGS sequence"/>
</dbReference>
<dbReference type="AlphaFoldDB" id="A0A2A9CY30"/>
<dbReference type="EMBL" id="PDJD01000001">
    <property type="protein sequence ID" value="PFG18520.1"/>
    <property type="molecule type" value="Genomic_DNA"/>
</dbReference>
<accession>A0A2A9CY30</accession>
<feature type="compositionally biased region" description="Acidic residues" evidence="1">
    <location>
        <begin position="319"/>
        <end position="334"/>
    </location>
</feature>
<evidence type="ECO:0000259" key="2">
    <source>
        <dbReference type="Pfam" id="PF06114"/>
    </source>
</evidence>
<evidence type="ECO:0000313" key="4">
    <source>
        <dbReference type="Proteomes" id="UP000224915"/>
    </source>
</evidence>
<evidence type="ECO:0000256" key="1">
    <source>
        <dbReference type="SAM" id="MobiDB-lite"/>
    </source>
</evidence>
<feature type="region of interest" description="Disordered" evidence="1">
    <location>
        <begin position="1"/>
        <end position="21"/>
    </location>
</feature>
<gene>
    <name evidence="3" type="ORF">ATL40_0056</name>
</gene>
<organism evidence="3 4">
    <name type="scientific">Serinibacter salmoneus</name>
    <dbReference type="NCBI Taxonomy" id="556530"/>
    <lineage>
        <taxon>Bacteria</taxon>
        <taxon>Bacillati</taxon>
        <taxon>Actinomycetota</taxon>
        <taxon>Actinomycetes</taxon>
        <taxon>Micrococcales</taxon>
        <taxon>Beutenbergiaceae</taxon>
        <taxon>Serinibacter</taxon>
    </lineage>
</organism>
<evidence type="ECO:0000313" key="3">
    <source>
        <dbReference type="EMBL" id="PFG18520.1"/>
    </source>
</evidence>
<protein>
    <submittedName>
        <fullName evidence="3">Uncharacterized protein DUF955</fullName>
    </submittedName>
</protein>
<keyword evidence="4" id="KW-1185">Reference proteome</keyword>
<dbReference type="RefSeq" id="WP_169925836.1">
    <property type="nucleotide sequence ID" value="NZ_PDJD01000001.1"/>
</dbReference>
<reference evidence="3 4" key="1">
    <citation type="submission" date="2017-10" db="EMBL/GenBank/DDBJ databases">
        <title>Sequencing the genomes of 1000 actinobacteria strains.</title>
        <authorList>
            <person name="Klenk H.-P."/>
        </authorList>
    </citation>
    <scope>NUCLEOTIDE SEQUENCE [LARGE SCALE GENOMIC DNA]</scope>
    <source>
        <strain evidence="3 4">DSM 21801</strain>
    </source>
</reference>
<dbReference type="Pfam" id="PF06114">
    <property type="entry name" value="Peptidase_M78"/>
    <property type="match status" value="1"/>
</dbReference>
<feature type="region of interest" description="Disordered" evidence="1">
    <location>
        <begin position="313"/>
        <end position="347"/>
    </location>
</feature>
<proteinExistence type="predicted"/>